<comment type="subcellular location">
    <subcellularLocation>
        <location evidence="1">Cytoplasm</location>
    </subcellularLocation>
</comment>
<dbReference type="PROSITE" id="PS00589">
    <property type="entry name" value="PTS_HPR_SER"/>
    <property type="match status" value="1"/>
</dbReference>
<comment type="caution">
    <text evidence="6">The sequence shown here is derived from an EMBL/GenBank/DDBJ whole genome shotgun (WGS) entry which is preliminary data.</text>
</comment>
<sequence length="89" mass="9405">MHTIDIVISNKLGLHARAAAKLTQLAGKFSSEIFIARGERRVNAKSIMGVLMLAAGQGITVRLDAAGADAAEALQAIHTLFEDKFGEGE</sequence>
<keyword evidence="3" id="KW-0963">Cytoplasm</keyword>
<keyword evidence="4" id="KW-0598">Phosphotransferase system</keyword>
<dbReference type="EMBL" id="QETA01000003">
    <property type="protein sequence ID" value="PWF23048.1"/>
    <property type="molecule type" value="Genomic_DNA"/>
</dbReference>
<keyword evidence="7" id="KW-1185">Reference proteome</keyword>
<dbReference type="SUPFAM" id="SSF55594">
    <property type="entry name" value="HPr-like"/>
    <property type="match status" value="1"/>
</dbReference>
<dbReference type="Gene3D" id="3.30.1340.10">
    <property type="entry name" value="HPr-like"/>
    <property type="match status" value="1"/>
</dbReference>
<dbReference type="AlphaFoldDB" id="A0A2V1K3N1"/>
<organism evidence="6 7">
    <name type="scientific">Corticimicrobacter populi</name>
    <dbReference type="NCBI Taxonomy" id="2175229"/>
    <lineage>
        <taxon>Bacteria</taxon>
        <taxon>Pseudomonadati</taxon>
        <taxon>Pseudomonadota</taxon>
        <taxon>Betaproteobacteria</taxon>
        <taxon>Burkholderiales</taxon>
        <taxon>Alcaligenaceae</taxon>
        <taxon>Corticimicrobacter</taxon>
    </lineage>
</organism>
<dbReference type="PRINTS" id="PR00107">
    <property type="entry name" value="PHOSPHOCPHPR"/>
</dbReference>
<evidence type="ECO:0000313" key="7">
    <source>
        <dbReference type="Proteomes" id="UP000245212"/>
    </source>
</evidence>
<reference evidence="7" key="1">
    <citation type="submission" date="2018-05" db="EMBL/GenBank/DDBJ databases">
        <authorList>
            <person name="Li Y."/>
        </authorList>
    </citation>
    <scope>NUCLEOTIDE SEQUENCE [LARGE SCALE GENOMIC DNA]</scope>
    <source>
        <strain evidence="7">3d-2-2</strain>
    </source>
</reference>
<dbReference type="PROSITE" id="PS51350">
    <property type="entry name" value="PTS_HPR_DOM"/>
    <property type="match status" value="1"/>
</dbReference>
<dbReference type="PANTHER" id="PTHR33705:SF2">
    <property type="entry name" value="PHOSPHOCARRIER PROTEIN NPR"/>
    <property type="match status" value="1"/>
</dbReference>
<accession>A0A2V1K3N1</accession>
<dbReference type="CDD" id="cd00367">
    <property type="entry name" value="PTS-HPr_like"/>
    <property type="match status" value="1"/>
</dbReference>
<dbReference type="Proteomes" id="UP000245212">
    <property type="component" value="Unassembled WGS sequence"/>
</dbReference>
<dbReference type="InterPro" id="IPR002114">
    <property type="entry name" value="PTS_HPr_Ser_P_site"/>
</dbReference>
<dbReference type="PANTHER" id="PTHR33705">
    <property type="entry name" value="PHOSPHOCARRIER PROTEIN HPR"/>
    <property type="match status" value="1"/>
</dbReference>
<dbReference type="Pfam" id="PF00381">
    <property type="entry name" value="PTS-HPr"/>
    <property type="match status" value="1"/>
</dbReference>
<dbReference type="InterPro" id="IPR001020">
    <property type="entry name" value="PTS_HPr_His_P_site"/>
</dbReference>
<feature type="domain" description="HPr" evidence="5">
    <location>
        <begin position="1"/>
        <end position="88"/>
    </location>
</feature>
<evidence type="ECO:0000256" key="3">
    <source>
        <dbReference type="ARBA" id="ARBA00022490"/>
    </source>
</evidence>
<proteinExistence type="inferred from homology"/>
<evidence type="ECO:0000256" key="4">
    <source>
        <dbReference type="ARBA" id="ARBA00022683"/>
    </source>
</evidence>
<evidence type="ECO:0000313" key="6">
    <source>
        <dbReference type="EMBL" id="PWF23048.1"/>
    </source>
</evidence>
<dbReference type="InterPro" id="IPR035895">
    <property type="entry name" value="HPr-like_sf"/>
</dbReference>
<dbReference type="PROSITE" id="PS00369">
    <property type="entry name" value="PTS_HPR_HIS"/>
    <property type="match status" value="1"/>
</dbReference>
<gene>
    <name evidence="6" type="ORF">DD235_08575</name>
</gene>
<dbReference type="NCBIfam" id="TIGR01003">
    <property type="entry name" value="PTS_HPr_family"/>
    <property type="match status" value="1"/>
</dbReference>
<comment type="similarity">
    <text evidence="2">Belongs to the HPr family.</text>
</comment>
<evidence type="ECO:0000256" key="1">
    <source>
        <dbReference type="ARBA" id="ARBA00004496"/>
    </source>
</evidence>
<name>A0A2V1K3N1_9BURK</name>
<dbReference type="InterPro" id="IPR050399">
    <property type="entry name" value="HPr"/>
</dbReference>
<dbReference type="InterPro" id="IPR000032">
    <property type="entry name" value="HPr-like"/>
</dbReference>
<protein>
    <submittedName>
        <fullName evidence="6">HPr family phosphocarrier protein</fullName>
    </submittedName>
</protein>
<dbReference type="GO" id="GO:0009401">
    <property type="term" value="P:phosphoenolpyruvate-dependent sugar phosphotransferase system"/>
    <property type="evidence" value="ECO:0007669"/>
    <property type="project" value="UniProtKB-KW"/>
</dbReference>
<dbReference type="GO" id="GO:0005737">
    <property type="term" value="C:cytoplasm"/>
    <property type="evidence" value="ECO:0007669"/>
    <property type="project" value="UniProtKB-SubCell"/>
</dbReference>
<evidence type="ECO:0000259" key="5">
    <source>
        <dbReference type="PROSITE" id="PS51350"/>
    </source>
</evidence>
<dbReference type="RefSeq" id="WP_109061662.1">
    <property type="nucleotide sequence ID" value="NZ_QETA01000003.1"/>
</dbReference>
<evidence type="ECO:0000256" key="2">
    <source>
        <dbReference type="ARBA" id="ARBA00010736"/>
    </source>
</evidence>